<keyword evidence="4 5" id="KW-0472">Membrane</keyword>
<dbReference type="PANTHER" id="PTHR23501">
    <property type="entry name" value="MAJOR FACILITATOR SUPERFAMILY"/>
    <property type="match status" value="1"/>
</dbReference>
<feature type="transmembrane region" description="Helical" evidence="5">
    <location>
        <begin position="46"/>
        <end position="72"/>
    </location>
</feature>
<name>A0A0G2EIC7_PHACM</name>
<keyword evidence="7" id="KW-1185">Reference proteome</keyword>
<dbReference type="PANTHER" id="PTHR23501:SF67">
    <property type="entry name" value="MFS MULTIDRUG EFFLUX TRANSPORTER (EUROFUNG)"/>
    <property type="match status" value="1"/>
</dbReference>
<sequence length="191" mass="20881">MVAAFATGHTITYTGRIKPTLVLGYTLIFAGLISLSFMSGGLPTYVYAWFVALPMIGQGFSFPTVSIAQLAVTSIEDMAVATSTLMLFRNLGVIMGVSFSSLVAQNSLLYYLMRLVDGPDKMKVISDVRKAVETVKELPPIYQQQVIQAYSLAMRVTFMQGIVTAGLALSLVIFIRLPRLTEKFEQPPPAE</sequence>
<evidence type="ECO:0000313" key="6">
    <source>
        <dbReference type="EMBL" id="KKY22144.1"/>
    </source>
</evidence>
<dbReference type="Proteomes" id="UP000053317">
    <property type="component" value="Unassembled WGS sequence"/>
</dbReference>
<comment type="caution">
    <text evidence="6">The sequence shown here is derived from an EMBL/GenBank/DDBJ whole genome shotgun (WGS) entry which is preliminary data.</text>
</comment>
<organism evidence="6 7">
    <name type="scientific">Phaeomoniella chlamydospora</name>
    <name type="common">Phaeoacremonium chlamydosporum</name>
    <dbReference type="NCBI Taxonomy" id="158046"/>
    <lineage>
        <taxon>Eukaryota</taxon>
        <taxon>Fungi</taxon>
        <taxon>Dikarya</taxon>
        <taxon>Ascomycota</taxon>
        <taxon>Pezizomycotina</taxon>
        <taxon>Eurotiomycetes</taxon>
        <taxon>Chaetothyriomycetidae</taxon>
        <taxon>Phaeomoniellales</taxon>
        <taxon>Phaeomoniellaceae</taxon>
        <taxon>Phaeomoniella</taxon>
    </lineage>
</organism>
<accession>A0A0G2EIC7</accession>
<dbReference type="OrthoDB" id="419537at2759"/>
<dbReference type="EMBL" id="LCWF01000079">
    <property type="protein sequence ID" value="KKY22144.1"/>
    <property type="molecule type" value="Genomic_DNA"/>
</dbReference>
<dbReference type="GO" id="GO:0015174">
    <property type="term" value="F:basic amino acid transmembrane transporter activity"/>
    <property type="evidence" value="ECO:0007669"/>
    <property type="project" value="TreeGrafter"/>
</dbReference>
<feature type="transmembrane region" description="Helical" evidence="5">
    <location>
        <begin position="93"/>
        <end position="113"/>
    </location>
</feature>
<reference evidence="6 7" key="2">
    <citation type="submission" date="2015-05" db="EMBL/GenBank/DDBJ databases">
        <authorList>
            <person name="Morales-Cruz A."/>
            <person name="Amrine K.C."/>
            <person name="Cantu D."/>
        </authorList>
    </citation>
    <scope>NUCLEOTIDE SEQUENCE [LARGE SCALE GENOMIC DNA]</scope>
    <source>
        <strain evidence="6">UCRPC4</strain>
    </source>
</reference>
<dbReference type="AlphaFoldDB" id="A0A0G2EIC7"/>
<evidence type="ECO:0000256" key="1">
    <source>
        <dbReference type="ARBA" id="ARBA00004141"/>
    </source>
</evidence>
<comment type="subcellular location">
    <subcellularLocation>
        <location evidence="1">Membrane</location>
        <topology evidence="1">Multi-pass membrane protein</topology>
    </subcellularLocation>
</comment>
<gene>
    <name evidence="6" type="ORF">UCRPC4_g03331</name>
</gene>
<evidence type="ECO:0000256" key="2">
    <source>
        <dbReference type="ARBA" id="ARBA00022692"/>
    </source>
</evidence>
<keyword evidence="3 5" id="KW-1133">Transmembrane helix</keyword>
<evidence type="ECO:0000256" key="4">
    <source>
        <dbReference type="ARBA" id="ARBA00023136"/>
    </source>
</evidence>
<protein>
    <submittedName>
        <fullName evidence="6">Putative multidrug resistance protein fnx1</fullName>
    </submittedName>
</protein>
<evidence type="ECO:0000313" key="7">
    <source>
        <dbReference type="Proteomes" id="UP000053317"/>
    </source>
</evidence>
<dbReference type="GO" id="GO:0000329">
    <property type="term" value="C:fungal-type vacuole membrane"/>
    <property type="evidence" value="ECO:0007669"/>
    <property type="project" value="TreeGrafter"/>
</dbReference>
<dbReference type="InterPro" id="IPR036259">
    <property type="entry name" value="MFS_trans_sf"/>
</dbReference>
<evidence type="ECO:0000256" key="3">
    <source>
        <dbReference type="ARBA" id="ARBA00022989"/>
    </source>
</evidence>
<feature type="transmembrane region" description="Helical" evidence="5">
    <location>
        <begin position="21"/>
        <end position="40"/>
    </location>
</feature>
<feature type="transmembrane region" description="Helical" evidence="5">
    <location>
        <begin position="158"/>
        <end position="177"/>
    </location>
</feature>
<proteinExistence type="predicted"/>
<evidence type="ECO:0000256" key="5">
    <source>
        <dbReference type="SAM" id="Phobius"/>
    </source>
</evidence>
<reference evidence="6 7" key="1">
    <citation type="submission" date="2015-05" db="EMBL/GenBank/DDBJ databases">
        <title>Distinctive expansion of gene families associated with plant cell wall degradation and secondary metabolism in the genomes of grapevine trunk pathogens.</title>
        <authorList>
            <person name="Lawrence D.P."/>
            <person name="Travadon R."/>
            <person name="Rolshausen P.E."/>
            <person name="Baumgartner K."/>
        </authorList>
    </citation>
    <scope>NUCLEOTIDE SEQUENCE [LARGE SCALE GENOMIC DNA]</scope>
    <source>
        <strain evidence="6">UCRPC4</strain>
    </source>
</reference>
<dbReference type="SUPFAM" id="SSF103473">
    <property type="entry name" value="MFS general substrate transporter"/>
    <property type="match status" value="1"/>
</dbReference>
<keyword evidence="2 5" id="KW-0812">Transmembrane</keyword>